<dbReference type="Proteomes" id="UP000580250">
    <property type="component" value="Unassembled WGS sequence"/>
</dbReference>
<reference evidence="2 3" key="1">
    <citation type="submission" date="2020-08" db="EMBL/GenBank/DDBJ databases">
        <authorList>
            <person name="Koutsovoulos G."/>
            <person name="Danchin GJ E."/>
        </authorList>
    </citation>
    <scope>NUCLEOTIDE SEQUENCE [LARGE SCALE GENOMIC DNA]</scope>
</reference>
<comment type="caution">
    <text evidence="2">The sequence shown here is derived from an EMBL/GenBank/DDBJ whole genome shotgun (WGS) entry which is preliminary data.</text>
</comment>
<dbReference type="InterPro" id="IPR001810">
    <property type="entry name" value="F-box_dom"/>
</dbReference>
<dbReference type="PROSITE" id="PS50181">
    <property type="entry name" value="FBOX"/>
    <property type="match status" value="1"/>
</dbReference>
<accession>A0A6V7ULK7</accession>
<organism evidence="2 3">
    <name type="scientific">Meloidogyne enterolobii</name>
    <name type="common">Root-knot nematode worm</name>
    <name type="synonym">Meloidogyne mayaguensis</name>
    <dbReference type="NCBI Taxonomy" id="390850"/>
    <lineage>
        <taxon>Eukaryota</taxon>
        <taxon>Metazoa</taxon>
        <taxon>Ecdysozoa</taxon>
        <taxon>Nematoda</taxon>
        <taxon>Chromadorea</taxon>
        <taxon>Rhabditida</taxon>
        <taxon>Tylenchina</taxon>
        <taxon>Tylenchomorpha</taxon>
        <taxon>Tylenchoidea</taxon>
        <taxon>Meloidogynidae</taxon>
        <taxon>Meloidogyninae</taxon>
        <taxon>Meloidogyne</taxon>
    </lineage>
</organism>
<proteinExistence type="predicted"/>
<dbReference type="EMBL" id="CAJEWN010000082">
    <property type="protein sequence ID" value="CAD2160969.1"/>
    <property type="molecule type" value="Genomic_DNA"/>
</dbReference>
<feature type="domain" description="F-box" evidence="1">
    <location>
        <begin position="1"/>
        <end position="51"/>
    </location>
</feature>
<evidence type="ECO:0000313" key="2">
    <source>
        <dbReference type="EMBL" id="CAD2160969.1"/>
    </source>
</evidence>
<gene>
    <name evidence="2" type="ORF">MENT_LOCUS14566</name>
</gene>
<evidence type="ECO:0000313" key="3">
    <source>
        <dbReference type="Proteomes" id="UP000580250"/>
    </source>
</evidence>
<protein>
    <recommendedName>
        <fullName evidence="1">F-box domain-containing protein</fullName>
    </recommendedName>
</protein>
<dbReference type="OrthoDB" id="5281164at2759"/>
<evidence type="ECO:0000259" key="1">
    <source>
        <dbReference type="PROSITE" id="PS50181"/>
    </source>
</evidence>
<sequence>MFYSLPIEVQLDVLKCLKFNQLFSFKQTNFYLHNLINKYENGLARMKFSRLEIDNYDLIASRKIGFTIIVPEFRKLKLDPVPNKISVPVKQPVTSEFILNRQLLKKWKTAIAESIPLYLNNFEFYREGAEFSIYLKPNYLLKLPNIPKNIEEMLIIRSGLKQLFKCAFKEGKFGEIVFNPQMINLLFDNDKTISPHFNIKKQSVVFGNNLFNNFLKFTLNHLANSTELYLNFGSVHNLEQYTDILFNILINEGNKFHHVCFHLFGSTRLCDLIIEYITTSKDCSKMVPLIILDDIDYPNSKLKKLAKNVEKYEDFIQYQIANIYNPKVRFAFSCFSFRRFIIIEIM</sequence>
<name>A0A6V7ULK7_MELEN</name>
<dbReference type="AlphaFoldDB" id="A0A6V7ULK7"/>